<dbReference type="AlphaFoldDB" id="A0A2P5KEP8"/>
<dbReference type="SUPFAM" id="SSF52833">
    <property type="entry name" value="Thioredoxin-like"/>
    <property type="match status" value="1"/>
</dbReference>
<dbReference type="Proteomes" id="UP000243096">
    <property type="component" value="Unassembled WGS sequence"/>
</dbReference>
<dbReference type="InterPro" id="IPR003782">
    <property type="entry name" value="SCO1/SenC"/>
</dbReference>
<feature type="binding site" evidence="3">
    <location>
        <position position="240"/>
    </location>
    <ligand>
        <name>Cu cation</name>
        <dbReference type="ChEBI" id="CHEBI:23378"/>
    </ligand>
</feature>
<evidence type="ECO:0000256" key="2">
    <source>
        <dbReference type="ARBA" id="ARBA00023008"/>
    </source>
</evidence>
<dbReference type="EMBL" id="PRDW01000001">
    <property type="protein sequence ID" value="PPB85174.1"/>
    <property type="molecule type" value="Genomic_DNA"/>
</dbReference>
<gene>
    <name evidence="6" type="ORF">B0O95_101267</name>
</gene>
<dbReference type="PANTHER" id="PTHR12151">
    <property type="entry name" value="ELECTRON TRANSPORT PROTIN SCO1/SENC FAMILY MEMBER"/>
    <property type="match status" value="1"/>
</dbReference>
<name>A0A2P5KEP8_9BURK</name>
<sequence>MHVAASSGLLSWHLTATATRGILPHRCAWVAVRNEMRYSISFGGCVDTLRTKPLPLFRFPMSIPLPRSRMRIPRAPRRQSVLRHAVLAACVGLSVALSACTRDDGQWKLTNVSGHLPDLGFSLQADNGQTVSGASFAGKTTLVFFGYTHCPDVCPETMARLMQVLEQLGNDARDVRILFISVDPHRDTPQTLHTYVQAFDPQHVVGLSGSEKQIANLARRYRVAYQTEKPDGNGNYEVTHSSAIYVFDRTGRARLLATTSDSADMITDDLKLLIEQTS</sequence>
<dbReference type="InterPro" id="IPR013766">
    <property type="entry name" value="Thioredoxin_domain"/>
</dbReference>
<feature type="binding site" evidence="3">
    <location>
        <position position="154"/>
    </location>
    <ligand>
        <name>Cu cation</name>
        <dbReference type="ChEBI" id="CHEBI:23378"/>
    </ligand>
</feature>
<evidence type="ECO:0000313" key="7">
    <source>
        <dbReference type="Proteomes" id="UP000243096"/>
    </source>
</evidence>
<keyword evidence="7" id="KW-1185">Reference proteome</keyword>
<keyword evidence="2 3" id="KW-0186">Copper</keyword>
<dbReference type="Gene3D" id="3.40.30.10">
    <property type="entry name" value="Glutaredoxin"/>
    <property type="match status" value="1"/>
</dbReference>
<evidence type="ECO:0000256" key="4">
    <source>
        <dbReference type="PIRSR" id="PIRSR603782-2"/>
    </source>
</evidence>
<dbReference type="GO" id="GO:0046872">
    <property type="term" value="F:metal ion binding"/>
    <property type="evidence" value="ECO:0007669"/>
    <property type="project" value="UniProtKB-KW"/>
</dbReference>
<organism evidence="6 7">
    <name type="scientific">Mycetohabitans endofungorum</name>
    <dbReference type="NCBI Taxonomy" id="417203"/>
    <lineage>
        <taxon>Bacteria</taxon>
        <taxon>Pseudomonadati</taxon>
        <taxon>Pseudomonadota</taxon>
        <taxon>Betaproteobacteria</taxon>
        <taxon>Burkholderiales</taxon>
        <taxon>Burkholderiaceae</taxon>
        <taxon>Mycetohabitans</taxon>
    </lineage>
</organism>
<keyword evidence="3" id="KW-0479">Metal-binding</keyword>
<evidence type="ECO:0000259" key="5">
    <source>
        <dbReference type="PROSITE" id="PS51352"/>
    </source>
</evidence>
<accession>A0A2P5KEP8</accession>
<dbReference type="CDD" id="cd02968">
    <property type="entry name" value="SCO"/>
    <property type="match status" value="1"/>
</dbReference>
<comment type="caution">
    <text evidence="6">The sequence shown here is derived from an EMBL/GenBank/DDBJ whole genome shotgun (WGS) entry which is preliminary data.</text>
</comment>
<dbReference type="PANTHER" id="PTHR12151:SF25">
    <property type="entry name" value="LINALOOL DEHYDRATASE_ISOMERASE DOMAIN-CONTAINING PROTEIN"/>
    <property type="match status" value="1"/>
</dbReference>
<feature type="binding site" evidence="3">
    <location>
        <position position="150"/>
    </location>
    <ligand>
        <name>Cu cation</name>
        <dbReference type="ChEBI" id="CHEBI:23378"/>
    </ligand>
</feature>
<reference evidence="6 7" key="1">
    <citation type="submission" date="2018-01" db="EMBL/GenBank/DDBJ databases">
        <title>Genomic Encyclopedia of Type Strains, Phase III (KMG-III): the genomes of soil and plant-associated and newly described type strains.</title>
        <authorList>
            <person name="Whitman W."/>
        </authorList>
    </citation>
    <scope>NUCLEOTIDE SEQUENCE [LARGE SCALE GENOMIC DNA]</scope>
    <source>
        <strain evidence="6 7">HKI456</strain>
    </source>
</reference>
<evidence type="ECO:0000313" key="6">
    <source>
        <dbReference type="EMBL" id="PPB85174.1"/>
    </source>
</evidence>
<protein>
    <submittedName>
        <fullName evidence="6">Protein SCO1/2</fullName>
    </submittedName>
</protein>
<comment type="similarity">
    <text evidence="1">Belongs to the SCO1/2 family.</text>
</comment>
<keyword evidence="4" id="KW-1015">Disulfide bond</keyword>
<evidence type="ECO:0000256" key="1">
    <source>
        <dbReference type="ARBA" id="ARBA00010996"/>
    </source>
</evidence>
<feature type="domain" description="Thioredoxin" evidence="5">
    <location>
        <begin position="110"/>
        <end position="275"/>
    </location>
</feature>
<dbReference type="FunFam" id="3.40.30.10:FF:000013">
    <property type="entry name" value="Blast:Protein SCO1 homolog, mitochondrial"/>
    <property type="match status" value="1"/>
</dbReference>
<dbReference type="InterPro" id="IPR036249">
    <property type="entry name" value="Thioredoxin-like_sf"/>
</dbReference>
<feature type="disulfide bond" description="Redox-active" evidence="4">
    <location>
        <begin position="150"/>
        <end position="154"/>
    </location>
</feature>
<dbReference type="PROSITE" id="PS51352">
    <property type="entry name" value="THIOREDOXIN_2"/>
    <property type="match status" value="1"/>
</dbReference>
<proteinExistence type="inferred from homology"/>
<dbReference type="Pfam" id="PF02630">
    <property type="entry name" value="SCO1-SenC"/>
    <property type="match status" value="1"/>
</dbReference>
<evidence type="ECO:0000256" key="3">
    <source>
        <dbReference type="PIRSR" id="PIRSR603782-1"/>
    </source>
</evidence>